<accession>A0A4C2ACM3</accession>
<evidence type="ECO:0000313" key="2">
    <source>
        <dbReference type="Proteomes" id="UP000299102"/>
    </source>
</evidence>
<dbReference type="OrthoDB" id="411871at2759"/>
<sequence length="199" mass="21344">MTVTGDSGYHRLVRLRRFWVPPVGCGGEDLVLGKIVGSPNMPRSRWYQFTNSQACLESVETSTAVPGRSTSTALNDILGCRGSAAKYVQLIFLDISELSNAVAHGFDGLRVGSRLTYELLTDYFTDRGGVPRWHRSRGRGPMGCQDVLGCVVERAVGRLASSSRSLPGPMRDGGFGGGVIVPPDRAAAAQALMTLDWAA</sequence>
<comment type="caution">
    <text evidence="1">The sequence shown here is derived from an EMBL/GenBank/DDBJ whole genome shotgun (WGS) entry which is preliminary data.</text>
</comment>
<evidence type="ECO:0000313" key="1">
    <source>
        <dbReference type="EMBL" id="GBP96994.1"/>
    </source>
</evidence>
<gene>
    <name evidence="1" type="ORF">EVAR_89971_1</name>
</gene>
<dbReference type="Proteomes" id="UP000299102">
    <property type="component" value="Unassembled WGS sequence"/>
</dbReference>
<reference evidence="1 2" key="1">
    <citation type="journal article" date="2019" name="Commun. Biol.">
        <title>The bagworm genome reveals a unique fibroin gene that provides high tensile strength.</title>
        <authorList>
            <person name="Kono N."/>
            <person name="Nakamura H."/>
            <person name="Ohtoshi R."/>
            <person name="Tomita M."/>
            <person name="Numata K."/>
            <person name="Arakawa K."/>
        </authorList>
    </citation>
    <scope>NUCLEOTIDE SEQUENCE [LARGE SCALE GENOMIC DNA]</scope>
</reference>
<keyword evidence="2" id="KW-1185">Reference proteome</keyword>
<proteinExistence type="predicted"/>
<dbReference type="AlphaFoldDB" id="A0A4C2ACM3"/>
<organism evidence="1 2">
    <name type="scientific">Eumeta variegata</name>
    <name type="common">Bagworm moth</name>
    <name type="synonym">Eumeta japonica</name>
    <dbReference type="NCBI Taxonomy" id="151549"/>
    <lineage>
        <taxon>Eukaryota</taxon>
        <taxon>Metazoa</taxon>
        <taxon>Ecdysozoa</taxon>
        <taxon>Arthropoda</taxon>
        <taxon>Hexapoda</taxon>
        <taxon>Insecta</taxon>
        <taxon>Pterygota</taxon>
        <taxon>Neoptera</taxon>
        <taxon>Endopterygota</taxon>
        <taxon>Lepidoptera</taxon>
        <taxon>Glossata</taxon>
        <taxon>Ditrysia</taxon>
        <taxon>Tineoidea</taxon>
        <taxon>Psychidae</taxon>
        <taxon>Oiketicinae</taxon>
        <taxon>Eumeta</taxon>
    </lineage>
</organism>
<dbReference type="EMBL" id="BGZK01002855">
    <property type="protein sequence ID" value="GBP96994.1"/>
    <property type="molecule type" value="Genomic_DNA"/>
</dbReference>
<name>A0A4C2ACM3_EUMVA</name>
<protein>
    <submittedName>
        <fullName evidence="1">Uncharacterized protein</fullName>
    </submittedName>
</protein>